<dbReference type="EMBL" id="JBHUEE010000001">
    <property type="protein sequence ID" value="MFD1716358.1"/>
    <property type="molecule type" value="Genomic_DNA"/>
</dbReference>
<feature type="transmembrane region" description="Helical" evidence="1">
    <location>
        <begin position="184"/>
        <end position="204"/>
    </location>
</feature>
<evidence type="ECO:0000313" key="2">
    <source>
        <dbReference type="EMBL" id="MFD1716358.1"/>
    </source>
</evidence>
<protein>
    <recommendedName>
        <fullName evidence="4">DUF3180 family protein</fullName>
    </recommendedName>
</protein>
<name>A0ABW4KY82_9MICO</name>
<feature type="transmembrane region" description="Helical" evidence="1">
    <location>
        <begin position="144"/>
        <end position="164"/>
    </location>
</feature>
<feature type="transmembrane region" description="Helical" evidence="1">
    <location>
        <begin position="59"/>
        <end position="77"/>
    </location>
</feature>
<sequence>MSRDAVDEQGGAVPDGPVDAESRWEQRLALPVLVAALASVPAVWLTLLDEPYSTVGRVGSWVTGAVLVAETVVLFVVTGDRWAWVRRNAWLIVLTAAVVVAVVLAIGPVQILRLVRAIGALRVLRVRHIIRAGRKLRGAGSSRWWERVWTAVATLVVAAFVAVVLSDPTSRSRQLVEELLGRGWFVVAVVVAGLLLGGAVFVLMRRRSTGGDDRDATEA</sequence>
<keyword evidence="3" id="KW-1185">Reference proteome</keyword>
<organism evidence="2 3">
    <name type="scientific">Georgenia deserti</name>
    <dbReference type="NCBI Taxonomy" id="2093781"/>
    <lineage>
        <taxon>Bacteria</taxon>
        <taxon>Bacillati</taxon>
        <taxon>Actinomycetota</taxon>
        <taxon>Actinomycetes</taxon>
        <taxon>Micrococcales</taxon>
        <taxon>Bogoriellaceae</taxon>
        <taxon>Georgenia</taxon>
    </lineage>
</organism>
<evidence type="ECO:0008006" key="4">
    <source>
        <dbReference type="Google" id="ProtNLM"/>
    </source>
</evidence>
<reference evidence="3" key="1">
    <citation type="journal article" date="2019" name="Int. J. Syst. Evol. Microbiol.">
        <title>The Global Catalogue of Microorganisms (GCM) 10K type strain sequencing project: providing services to taxonomists for standard genome sequencing and annotation.</title>
        <authorList>
            <consortium name="The Broad Institute Genomics Platform"/>
            <consortium name="The Broad Institute Genome Sequencing Center for Infectious Disease"/>
            <person name="Wu L."/>
            <person name="Ma J."/>
        </authorList>
    </citation>
    <scope>NUCLEOTIDE SEQUENCE [LARGE SCALE GENOMIC DNA]</scope>
    <source>
        <strain evidence="3">JCM 17130</strain>
    </source>
</reference>
<evidence type="ECO:0000256" key="1">
    <source>
        <dbReference type="SAM" id="Phobius"/>
    </source>
</evidence>
<comment type="caution">
    <text evidence="2">The sequence shown here is derived from an EMBL/GenBank/DDBJ whole genome shotgun (WGS) entry which is preliminary data.</text>
</comment>
<keyword evidence="1" id="KW-1133">Transmembrane helix</keyword>
<keyword evidence="1" id="KW-0472">Membrane</keyword>
<accession>A0ABW4KY82</accession>
<keyword evidence="1" id="KW-0812">Transmembrane</keyword>
<dbReference type="Proteomes" id="UP001597277">
    <property type="component" value="Unassembled WGS sequence"/>
</dbReference>
<dbReference type="Gene3D" id="1.10.287.70">
    <property type="match status" value="1"/>
</dbReference>
<feature type="transmembrane region" description="Helical" evidence="1">
    <location>
        <begin position="89"/>
        <end position="115"/>
    </location>
</feature>
<dbReference type="RefSeq" id="WP_388001804.1">
    <property type="nucleotide sequence ID" value="NZ_JBHUEE010000001.1"/>
</dbReference>
<gene>
    <name evidence="2" type="ORF">ACFSE6_00805</name>
</gene>
<evidence type="ECO:0000313" key="3">
    <source>
        <dbReference type="Proteomes" id="UP001597277"/>
    </source>
</evidence>
<proteinExistence type="predicted"/>
<dbReference type="SUPFAM" id="SSF81324">
    <property type="entry name" value="Voltage-gated potassium channels"/>
    <property type="match status" value="1"/>
</dbReference>
<feature type="transmembrane region" description="Helical" evidence="1">
    <location>
        <begin position="28"/>
        <end position="47"/>
    </location>
</feature>